<accession>A0A0F9H5E5</accession>
<protein>
    <submittedName>
        <fullName evidence="1">Uncharacterized protein</fullName>
    </submittedName>
</protein>
<reference evidence="1" key="1">
    <citation type="journal article" date="2015" name="Nature">
        <title>Complex archaea that bridge the gap between prokaryotes and eukaryotes.</title>
        <authorList>
            <person name="Spang A."/>
            <person name="Saw J.H."/>
            <person name="Jorgensen S.L."/>
            <person name="Zaremba-Niedzwiedzka K."/>
            <person name="Martijn J."/>
            <person name="Lind A.E."/>
            <person name="van Eijk R."/>
            <person name="Schleper C."/>
            <person name="Guy L."/>
            <person name="Ettema T.J."/>
        </authorList>
    </citation>
    <scope>NUCLEOTIDE SEQUENCE</scope>
</reference>
<proteinExistence type="predicted"/>
<dbReference type="AlphaFoldDB" id="A0A0F9H5E5"/>
<comment type="caution">
    <text evidence="1">The sequence shown here is derived from an EMBL/GenBank/DDBJ whole genome shotgun (WGS) entry which is preliminary data.</text>
</comment>
<organism evidence="1">
    <name type="scientific">marine sediment metagenome</name>
    <dbReference type="NCBI Taxonomy" id="412755"/>
    <lineage>
        <taxon>unclassified sequences</taxon>
        <taxon>metagenomes</taxon>
        <taxon>ecological metagenomes</taxon>
    </lineage>
</organism>
<name>A0A0F9H5E5_9ZZZZ</name>
<dbReference type="EMBL" id="LAZR01023926">
    <property type="protein sequence ID" value="KKL76845.1"/>
    <property type="molecule type" value="Genomic_DNA"/>
</dbReference>
<sequence length="27" mass="2968">LVHLALDTAQGAFIVRDDEVFVLANQL</sequence>
<evidence type="ECO:0000313" key="1">
    <source>
        <dbReference type="EMBL" id="KKL76845.1"/>
    </source>
</evidence>
<gene>
    <name evidence="1" type="ORF">LCGC14_2040840</name>
</gene>
<feature type="non-terminal residue" evidence="1">
    <location>
        <position position="1"/>
    </location>
</feature>